<comment type="caution">
    <text evidence="2">The sequence shown here is derived from an EMBL/GenBank/DDBJ whole genome shotgun (WGS) entry which is preliminary data.</text>
</comment>
<proteinExistence type="predicted"/>
<evidence type="ECO:0000256" key="1">
    <source>
        <dbReference type="SAM" id="MobiDB-lite"/>
    </source>
</evidence>
<feature type="region of interest" description="Disordered" evidence="1">
    <location>
        <begin position="1"/>
        <end position="22"/>
    </location>
</feature>
<name>A0ABW1G7H3_9ACTN</name>
<protein>
    <submittedName>
        <fullName evidence="2">Uncharacterized protein</fullName>
    </submittedName>
</protein>
<organism evidence="2 3">
    <name type="scientific">Streptacidiphilus monticola</name>
    <dbReference type="NCBI Taxonomy" id="2161674"/>
    <lineage>
        <taxon>Bacteria</taxon>
        <taxon>Bacillati</taxon>
        <taxon>Actinomycetota</taxon>
        <taxon>Actinomycetes</taxon>
        <taxon>Kitasatosporales</taxon>
        <taxon>Streptomycetaceae</taxon>
        <taxon>Streptacidiphilus</taxon>
    </lineage>
</organism>
<dbReference type="Proteomes" id="UP001596174">
    <property type="component" value="Unassembled WGS sequence"/>
</dbReference>
<dbReference type="EMBL" id="JBHSQJ010000075">
    <property type="protein sequence ID" value="MFC5909201.1"/>
    <property type="molecule type" value="Genomic_DNA"/>
</dbReference>
<feature type="compositionally biased region" description="Basic and acidic residues" evidence="1">
    <location>
        <begin position="11"/>
        <end position="22"/>
    </location>
</feature>
<accession>A0ABW1G7H3</accession>
<dbReference type="RefSeq" id="WP_380584791.1">
    <property type="nucleotide sequence ID" value="NZ_JBHSQJ010000075.1"/>
</dbReference>
<evidence type="ECO:0000313" key="2">
    <source>
        <dbReference type="EMBL" id="MFC5909201.1"/>
    </source>
</evidence>
<gene>
    <name evidence="2" type="ORF">ACFP3V_18505</name>
</gene>
<sequence length="149" mass="16324">MTSSEGFSVRTGHESAAELPLDRHRGREVAQAWESLLRIRRLAQPERAEVPAAWERAQPMRAVSLALEAAGVAFCSVEQDAVVTSGVQLRQEGRGQVRVVWRYRRGHRPPDNGEADLAAAARALGEAGWDALLYRAGRERYLLVAPAGA</sequence>
<evidence type="ECO:0000313" key="3">
    <source>
        <dbReference type="Proteomes" id="UP001596174"/>
    </source>
</evidence>
<reference evidence="3" key="1">
    <citation type="journal article" date="2019" name="Int. J. Syst. Evol. Microbiol.">
        <title>The Global Catalogue of Microorganisms (GCM) 10K type strain sequencing project: providing services to taxonomists for standard genome sequencing and annotation.</title>
        <authorList>
            <consortium name="The Broad Institute Genomics Platform"/>
            <consortium name="The Broad Institute Genome Sequencing Center for Infectious Disease"/>
            <person name="Wu L."/>
            <person name="Ma J."/>
        </authorList>
    </citation>
    <scope>NUCLEOTIDE SEQUENCE [LARGE SCALE GENOMIC DNA]</scope>
    <source>
        <strain evidence="3">JCM 4816</strain>
    </source>
</reference>
<keyword evidence="3" id="KW-1185">Reference proteome</keyword>